<protein>
    <submittedName>
        <fullName evidence="2">Toxin</fullName>
    </submittedName>
</protein>
<feature type="region of interest" description="Disordered" evidence="1">
    <location>
        <begin position="1"/>
        <end position="67"/>
    </location>
</feature>
<gene>
    <name evidence="2" type="ORF">CYJ19_05080</name>
</gene>
<organism evidence="2 3">
    <name type="scientific">Winkia neuii</name>
    <dbReference type="NCBI Taxonomy" id="33007"/>
    <lineage>
        <taxon>Bacteria</taxon>
        <taxon>Bacillati</taxon>
        <taxon>Actinomycetota</taxon>
        <taxon>Actinomycetes</taxon>
        <taxon>Actinomycetales</taxon>
        <taxon>Actinomycetaceae</taxon>
        <taxon>Winkia</taxon>
    </lineage>
</organism>
<evidence type="ECO:0000256" key="1">
    <source>
        <dbReference type="SAM" id="MobiDB-lite"/>
    </source>
</evidence>
<keyword evidence="3" id="KW-1185">Reference proteome</keyword>
<name>A0A2I1IM64_9ACTO</name>
<dbReference type="AlphaFoldDB" id="A0A2I1IM64"/>
<comment type="caution">
    <text evidence="2">The sequence shown here is derived from an EMBL/GenBank/DDBJ whole genome shotgun (WGS) entry which is preliminary data.</text>
</comment>
<dbReference type="GeneID" id="35866778"/>
<evidence type="ECO:0000313" key="2">
    <source>
        <dbReference type="EMBL" id="PKY72229.1"/>
    </source>
</evidence>
<dbReference type="EMBL" id="PKKO01000003">
    <property type="protein sequence ID" value="PKY72229.1"/>
    <property type="molecule type" value="Genomic_DNA"/>
</dbReference>
<dbReference type="RefSeq" id="WP_081638932.1">
    <property type="nucleotide sequence ID" value="NZ_JASOXK010000005.1"/>
</dbReference>
<accession>A0A2I1IM64</accession>
<proteinExistence type="predicted"/>
<evidence type="ECO:0000313" key="3">
    <source>
        <dbReference type="Proteomes" id="UP000235122"/>
    </source>
</evidence>
<dbReference type="STRING" id="33007.HMPREF3198_00144"/>
<feature type="compositionally biased region" description="Basic and acidic residues" evidence="1">
    <location>
        <begin position="31"/>
        <end position="56"/>
    </location>
</feature>
<sequence length="67" mass="7713">MKKTKRRRAVFVSEADRRRLAEGKTPSWDEGTNRPDYVKLAHASQDHGAGENDARLMENVPPHWGRQ</sequence>
<reference evidence="2 3" key="1">
    <citation type="submission" date="2017-12" db="EMBL/GenBank/DDBJ databases">
        <title>Phylogenetic diversity of female urinary microbiome.</title>
        <authorList>
            <person name="Thomas-White K."/>
            <person name="Wolfe A.J."/>
        </authorList>
    </citation>
    <scope>NUCLEOTIDE SEQUENCE [LARGE SCALE GENOMIC DNA]</scope>
    <source>
        <strain evidence="2 3">UMB0402</strain>
    </source>
</reference>
<dbReference type="Proteomes" id="UP000235122">
    <property type="component" value="Unassembled WGS sequence"/>
</dbReference>